<keyword evidence="6" id="KW-0136">Cellulose degradation</keyword>
<feature type="domain" description="Glycoside hydrolase family 3 N-terminal" evidence="10">
    <location>
        <begin position="1"/>
        <end position="143"/>
    </location>
</feature>
<evidence type="ECO:0000256" key="2">
    <source>
        <dbReference type="ARBA" id="ARBA00004987"/>
    </source>
</evidence>
<keyword evidence="7" id="KW-0119">Carbohydrate metabolism</keyword>
<dbReference type="InterPro" id="IPR050288">
    <property type="entry name" value="Cellulose_deg_GH3"/>
</dbReference>
<name>A0AAD6TP36_9AGAR</name>
<evidence type="ECO:0000313" key="11">
    <source>
        <dbReference type="EMBL" id="KAJ7073412.1"/>
    </source>
</evidence>
<comment type="pathway">
    <text evidence="2">Glycan metabolism; cellulose degradation.</text>
</comment>
<evidence type="ECO:0000256" key="1">
    <source>
        <dbReference type="ARBA" id="ARBA00000448"/>
    </source>
</evidence>
<comment type="similarity">
    <text evidence="3">Belongs to the glycosyl hydrolase 3 family.</text>
</comment>
<dbReference type="EC" id="3.2.1.21" evidence="4"/>
<dbReference type="InterPro" id="IPR017853">
    <property type="entry name" value="GH"/>
</dbReference>
<dbReference type="Gene3D" id="3.20.20.300">
    <property type="entry name" value="Glycoside hydrolase, family 3, N-terminal domain"/>
    <property type="match status" value="1"/>
</dbReference>
<dbReference type="GO" id="GO:0030245">
    <property type="term" value="P:cellulose catabolic process"/>
    <property type="evidence" value="ECO:0007669"/>
    <property type="project" value="UniProtKB-KW"/>
</dbReference>
<reference evidence="11" key="1">
    <citation type="submission" date="2023-03" db="EMBL/GenBank/DDBJ databases">
        <title>Massive genome expansion in bonnet fungi (Mycena s.s.) driven by repeated elements and novel gene families across ecological guilds.</title>
        <authorList>
            <consortium name="Lawrence Berkeley National Laboratory"/>
            <person name="Harder C.B."/>
            <person name="Miyauchi S."/>
            <person name="Viragh M."/>
            <person name="Kuo A."/>
            <person name="Thoen E."/>
            <person name="Andreopoulos B."/>
            <person name="Lu D."/>
            <person name="Skrede I."/>
            <person name="Drula E."/>
            <person name="Henrissat B."/>
            <person name="Morin E."/>
            <person name="Kohler A."/>
            <person name="Barry K."/>
            <person name="LaButti K."/>
            <person name="Morin E."/>
            <person name="Salamov A."/>
            <person name="Lipzen A."/>
            <person name="Mereny Z."/>
            <person name="Hegedus B."/>
            <person name="Baldrian P."/>
            <person name="Stursova M."/>
            <person name="Weitz H."/>
            <person name="Taylor A."/>
            <person name="Grigoriev I.V."/>
            <person name="Nagy L.G."/>
            <person name="Martin F."/>
            <person name="Kauserud H."/>
        </authorList>
    </citation>
    <scope>NUCLEOTIDE SEQUENCE</scope>
    <source>
        <strain evidence="11">CBHHK173m</strain>
    </source>
</reference>
<evidence type="ECO:0000256" key="6">
    <source>
        <dbReference type="ARBA" id="ARBA00023001"/>
    </source>
</evidence>
<keyword evidence="8" id="KW-0326">Glycosidase</keyword>
<comment type="caution">
    <text evidence="11">The sequence shown here is derived from an EMBL/GenBank/DDBJ whole genome shotgun (WGS) entry which is preliminary data.</text>
</comment>
<gene>
    <name evidence="11" type="ORF">B0H15DRAFT_963620</name>
</gene>
<organism evidence="11 12">
    <name type="scientific">Mycena belliarum</name>
    <dbReference type="NCBI Taxonomy" id="1033014"/>
    <lineage>
        <taxon>Eukaryota</taxon>
        <taxon>Fungi</taxon>
        <taxon>Dikarya</taxon>
        <taxon>Basidiomycota</taxon>
        <taxon>Agaricomycotina</taxon>
        <taxon>Agaricomycetes</taxon>
        <taxon>Agaricomycetidae</taxon>
        <taxon>Agaricales</taxon>
        <taxon>Marasmiineae</taxon>
        <taxon>Mycenaceae</taxon>
        <taxon>Mycena</taxon>
    </lineage>
</organism>
<dbReference type="GO" id="GO:0008422">
    <property type="term" value="F:beta-glucosidase activity"/>
    <property type="evidence" value="ECO:0007669"/>
    <property type="project" value="UniProtKB-EC"/>
</dbReference>
<evidence type="ECO:0000256" key="3">
    <source>
        <dbReference type="ARBA" id="ARBA00005336"/>
    </source>
</evidence>
<proteinExistence type="inferred from homology"/>
<dbReference type="PRINTS" id="PR00133">
    <property type="entry name" value="GLHYDRLASE3"/>
</dbReference>
<dbReference type="SUPFAM" id="SSF51445">
    <property type="entry name" value="(Trans)glycosidases"/>
    <property type="match status" value="1"/>
</dbReference>
<evidence type="ECO:0000259" key="10">
    <source>
        <dbReference type="Pfam" id="PF00933"/>
    </source>
</evidence>
<dbReference type="AlphaFoldDB" id="A0AAD6TP36"/>
<evidence type="ECO:0000256" key="8">
    <source>
        <dbReference type="ARBA" id="ARBA00023295"/>
    </source>
</evidence>
<evidence type="ECO:0000256" key="7">
    <source>
        <dbReference type="ARBA" id="ARBA00023277"/>
    </source>
</evidence>
<dbReference type="InterPro" id="IPR036962">
    <property type="entry name" value="Glyco_hydro_3_N_sf"/>
</dbReference>
<protein>
    <recommendedName>
        <fullName evidence="4">beta-glucosidase</fullName>
        <ecNumber evidence="4">3.2.1.21</ecNumber>
    </recommendedName>
</protein>
<keyword evidence="12" id="KW-1185">Reference proteome</keyword>
<dbReference type="PANTHER" id="PTHR42715:SF2">
    <property type="entry name" value="BETA-GLUCOSIDASE F-RELATED"/>
    <property type="match status" value="1"/>
</dbReference>
<evidence type="ECO:0000256" key="5">
    <source>
        <dbReference type="ARBA" id="ARBA00022801"/>
    </source>
</evidence>
<accession>A0AAD6TP36</accession>
<keyword evidence="5 11" id="KW-0378">Hydrolase</keyword>
<dbReference type="Pfam" id="PF00933">
    <property type="entry name" value="Glyco_hydro_3"/>
    <property type="match status" value="1"/>
</dbReference>
<evidence type="ECO:0000313" key="12">
    <source>
        <dbReference type="Proteomes" id="UP001222325"/>
    </source>
</evidence>
<sequence>MGREFVGKGVNVALGPMMNIGRIAQGGRNWEGFGADPFLAGEAAYETILGMQAGGVQACAKHLINNEQEHFRTRESSDVDDRTQHEIYAHPFLRSIMAGVTSIMCSYNLINGTYACENDKIMNDIIKREFGFQGYIMSDWQGML</sequence>
<dbReference type="EMBL" id="JARJCN010000114">
    <property type="protein sequence ID" value="KAJ7073412.1"/>
    <property type="molecule type" value="Genomic_DNA"/>
</dbReference>
<comment type="catalytic activity">
    <reaction evidence="1">
        <text>Hydrolysis of terminal, non-reducing beta-D-glucosyl residues with release of beta-D-glucose.</text>
        <dbReference type="EC" id="3.2.1.21"/>
    </reaction>
</comment>
<dbReference type="PANTHER" id="PTHR42715">
    <property type="entry name" value="BETA-GLUCOSIDASE"/>
    <property type="match status" value="1"/>
</dbReference>
<evidence type="ECO:0000256" key="9">
    <source>
        <dbReference type="ARBA" id="ARBA00023326"/>
    </source>
</evidence>
<evidence type="ECO:0000256" key="4">
    <source>
        <dbReference type="ARBA" id="ARBA00012744"/>
    </source>
</evidence>
<feature type="non-terminal residue" evidence="11">
    <location>
        <position position="1"/>
    </location>
</feature>
<keyword evidence="9" id="KW-0624">Polysaccharide degradation</keyword>
<dbReference type="Proteomes" id="UP001222325">
    <property type="component" value="Unassembled WGS sequence"/>
</dbReference>
<dbReference type="InterPro" id="IPR001764">
    <property type="entry name" value="Glyco_hydro_3_N"/>
</dbReference>